<reference evidence="4" key="1">
    <citation type="journal article" date="2011" name="Nature">
        <title>Genome sequence and analysis of the tuber crop potato.</title>
        <authorList>
            <consortium name="The Potato Genome Sequencing Consortium"/>
        </authorList>
    </citation>
    <scope>NUCLEOTIDE SEQUENCE [LARGE SCALE GENOMIC DNA]</scope>
    <source>
        <strain evidence="4">cv. DM1-3 516 R44</strain>
    </source>
</reference>
<keyword evidence="4" id="KW-1185">Reference proteome</keyword>
<sequence>MGNFTKYGTTEVDYGTMAPKKQVTYSKRGKSKSMQPTFRLIDKDTDAVVTNVVTVSQSDEENTLMGSPVGSASGSKAGSMSGSESAFASGFEPARASGSDSGSATGSGLHDNDASSDEATSSEAVPAPQNDNPTPVAGEPNRWVSPTKADNQLTWDRVVMVAALVAGLEIDFACILLVEIHERAFKTSTTYPFRYLIFQLYRDSVVPIWHCDRLIHPTRTLDIGLIRDEANVAAPHRDPQVEVPPLGIDLADTVEQAQGGDPIIPGYTDTVPIPSSQAVSRAPSSSRSTPPSGVVVVPIAKDGHRDTARSHRPRGKRHCSTHPSKTVDDARTRKNEHKEEKKARRESILDEVLCQKMALEAAVGASSFVPVRIDVSTTLCAVRVADSTTDGVVLVDTYTTEGDPSVDLAGSGKPDPPAC</sequence>
<organism evidence="3 4">
    <name type="scientific">Solanum tuberosum</name>
    <name type="common">Potato</name>
    <dbReference type="NCBI Taxonomy" id="4113"/>
    <lineage>
        <taxon>Eukaryota</taxon>
        <taxon>Viridiplantae</taxon>
        <taxon>Streptophyta</taxon>
        <taxon>Embryophyta</taxon>
        <taxon>Tracheophyta</taxon>
        <taxon>Spermatophyta</taxon>
        <taxon>Magnoliopsida</taxon>
        <taxon>eudicotyledons</taxon>
        <taxon>Gunneridae</taxon>
        <taxon>Pentapetalae</taxon>
        <taxon>asterids</taxon>
        <taxon>lamiids</taxon>
        <taxon>Solanales</taxon>
        <taxon>Solanaceae</taxon>
        <taxon>Solanoideae</taxon>
        <taxon>Solaneae</taxon>
        <taxon>Solanum</taxon>
    </lineage>
</organism>
<feature type="compositionally biased region" description="Low complexity" evidence="1">
    <location>
        <begin position="66"/>
        <end position="86"/>
    </location>
</feature>
<accession>M1DFC7</accession>
<name>M1DFC7_SOLTU</name>
<dbReference type="InParanoid" id="M1DFC7"/>
<feature type="compositionally biased region" description="Basic residues" evidence="1">
    <location>
        <begin position="310"/>
        <end position="320"/>
    </location>
</feature>
<evidence type="ECO:0000259" key="2">
    <source>
        <dbReference type="Pfam" id="PF20167"/>
    </source>
</evidence>
<evidence type="ECO:0000256" key="1">
    <source>
        <dbReference type="SAM" id="MobiDB-lite"/>
    </source>
</evidence>
<feature type="compositionally biased region" description="Low complexity" evidence="1">
    <location>
        <begin position="94"/>
        <end position="108"/>
    </location>
</feature>
<dbReference type="PaxDb" id="4113-PGSC0003DMT400088157"/>
<evidence type="ECO:0000313" key="4">
    <source>
        <dbReference type="Proteomes" id="UP000011115"/>
    </source>
</evidence>
<dbReference type="InterPro" id="IPR046796">
    <property type="entry name" value="Transposase_32_dom"/>
</dbReference>
<dbReference type="Pfam" id="PF20167">
    <property type="entry name" value="Transposase_32"/>
    <property type="match status" value="1"/>
</dbReference>
<proteinExistence type="predicted"/>
<feature type="domain" description="Putative plant transposon protein" evidence="2">
    <location>
        <begin position="144"/>
        <end position="207"/>
    </location>
</feature>
<feature type="compositionally biased region" description="Low complexity" evidence="1">
    <location>
        <begin position="274"/>
        <end position="298"/>
    </location>
</feature>
<feature type="region of interest" description="Disordered" evidence="1">
    <location>
        <begin position="270"/>
        <end position="345"/>
    </location>
</feature>
<dbReference type="Proteomes" id="UP000011115">
    <property type="component" value="Unassembled WGS sequence"/>
</dbReference>
<feature type="compositionally biased region" description="Basic and acidic residues" evidence="1">
    <location>
        <begin position="325"/>
        <end position="345"/>
    </location>
</feature>
<dbReference type="EnsemblPlants" id="PGSC0003DMT400088157">
    <property type="protein sequence ID" value="PGSC0003DMT400088157"/>
    <property type="gene ID" value="PGSC0003DMG400037728"/>
</dbReference>
<dbReference type="AlphaFoldDB" id="M1DFC7"/>
<feature type="region of interest" description="Disordered" evidence="1">
    <location>
        <begin position="54"/>
        <end position="148"/>
    </location>
</feature>
<reference evidence="3" key="2">
    <citation type="submission" date="2015-06" db="UniProtKB">
        <authorList>
            <consortium name="EnsemblPlants"/>
        </authorList>
    </citation>
    <scope>IDENTIFICATION</scope>
    <source>
        <strain evidence="3">DM1-3 516 R44</strain>
    </source>
</reference>
<evidence type="ECO:0000313" key="3">
    <source>
        <dbReference type="EnsemblPlants" id="PGSC0003DMT400088157"/>
    </source>
</evidence>
<protein>
    <submittedName>
        <fullName evidence="3">Integrase core domain containing protein</fullName>
    </submittedName>
</protein>
<dbReference type="HOGENOM" id="CLU_028647_4_0_1"/>
<dbReference type="Gramene" id="PGSC0003DMT400088157">
    <property type="protein sequence ID" value="PGSC0003DMT400088157"/>
    <property type="gene ID" value="PGSC0003DMG400037728"/>
</dbReference>